<organism evidence="1">
    <name type="scientific">Davidia involucrata</name>
    <name type="common">Dove tree</name>
    <dbReference type="NCBI Taxonomy" id="16924"/>
    <lineage>
        <taxon>Eukaryota</taxon>
        <taxon>Viridiplantae</taxon>
        <taxon>Streptophyta</taxon>
        <taxon>Embryophyta</taxon>
        <taxon>Tracheophyta</taxon>
        <taxon>Spermatophyta</taxon>
        <taxon>Magnoliopsida</taxon>
        <taxon>eudicotyledons</taxon>
        <taxon>Gunneridae</taxon>
        <taxon>Pentapetalae</taxon>
        <taxon>asterids</taxon>
        <taxon>Cornales</taxon>
        <taxon>Nyssaceae</taxon>
        <taxon>Davidia</taxon>
    </lineage>
</organism>
<gene>
    <name evidence="1" type="ORF">Din_030900</name>
</gene>
<dbReference type="GO" id="GO:0000976">
    <property type="term" value="F:transcription cis-regulatory region binding"/>
    <property type="evidence" value="ECO:0007669"/>
    <property type="project" value="TreeGrafter"/>
</dbReference>
<dbReference type="GO" id="GO:0005634">
    <property type="term" value="C:nucleus"/>
    <property type="evidence" value="ECO:0007669"/>
    <property type="project" value="InterPro"/>
</dbReference>
<reference evidence="1" key="1">
    <citation type="submission" date="2019-08" db="EMBL/GenBank/DDBJ databases">
        <title>Reference gene set and small RNA set construction with multiple tissues from Davidia involucrata Baill.</title>
        <authorList>
            <person name="Yang H."/>
            <person name="Zhou C."/>
            <person name="Li G."/>
            <person name="Wang J."/>
            <person name="Gao P."/>
            <person name="Wang M."/>
            <person name="Wang R."/>
            <person name="Zhao Y."/>
        </authorList>
    </citation>
    <scope>NUCLEOTIDE SEQUENCE</scope>
    <source>
        <tissue evidence="1">Mixed with DoveR01_LX</tissue>
    </source>
</reference>
<dbReference type="AlphaFoldDB" id="A0A5B7AXU2"/>
<dbReference type="EMBL" id="GHES01030900">
    <property type="protein sequence ID" value="MPA61459.1"/>
    <property type="molecule type" value="Transcribed_RNA"/>
</dbReference>
<evidence type="ECO:0008006" key="2">
    <source>
        <dbReference type="Google" id="ProtNLM"/>
    </source>
</evidence>
<dbReference type="PANTHER" id="PTHR37243">
    <property type="entry name" value="NEGATIVE REGULATOR OF SYSTEMIC ACQUIRED RESISTANCE SNI1"/>
    <property type="match status" value="1"/>
</dbReference>
<dbReference type="InterPro" id="IPR034561">
    <property type="entry name" value="SNI1"/>
</dbReference>
<protein>
    <recommendedName>
        <fullName evidence="2">Negative regulator of systemic acquired resistance SNI1</fullName>
    </recommendedName>
</protein>
<evidence type="ECO:0000313" key="1">
    <source>
        <dbReference type="EMBL" id="MPA61459.1"/>
    </source>
</evidence>
<dbReference type="GO" id="GO:0030915">
    <property type="term" value="C:Smc5-Smc6 complex"/>
    <property type="evidence" value="ECO:0007669"/>
    <property type="project" value="InterPro"/>
</dbReference>
<dbReference type="GO" id="GO:0006974">
    <property type="term" value="P:DNA damage response"/>
    <property type="evidence" value="ECO:0007669"/>
    <property type="project" value="InterPro"/>
</dbReference>
<proteinExistence type="predicted"/>
<dbReference type="GO" id="GO:0045892">
    <property type="term" value="P:negative regulation of DNA-templated transcription"/>
    <property type="evidence" value="ECO:0007669"/>
    <property type="project" value="InterPro"/>
</dbReference>
<dbReference type="GO" id="GO:0010113">
    <property type="term" value="P:negative regulation of systemic acquired resistance"/>
    <property type="evidence" value="ECO:0007669"/>
    <property type="project" value="TreeGrafter"/>
</dbReference>
<sequence>METRRRGNRGIEENTMAILDLSGFSKNSQHVNDDRIAFLEAVRSASIVPENGIPPTNKMFEAIFQILKDEKSLDLIMASYQLLNELDKRFPRVYISKTEKSKSPSPSTVSLELAVVKEAWSPFIFGVDVASGEREEANKKSGGSLDASAFLSLIQDLAKVADETKFEATETKFLRNMLLFQYLVSVLEGDFLPRNSVFTETMNWIHLRESLLNMLLVSRRISYKGLVKDCLSVLCEICHVHNGFSHETRYPENSSEGLLKSCDAALAIALPEVEKCTCIAVQKLLMITMELDLSKKKADMKGLTTRADGVRTPVVEIILDELTYNRDILSPFFQDFNEPKWKLEIVVQYFWKYIAKFACGLWIYWRIFVQNLSRVDLDMKPSVRTRRSNGSTDNATFDGLLKCFSNGNSTKNITKKISPEVTQLLLAHGFQAFLSLSSQDSVEGISDPIGDVKGGSLVEICKNIISAFTSLRRTDEHMEIFPCGKAALFTAASILSTKS</sequence>
<dbReference type="PANTHER" id="PTHR37243:SF2">
    <property type="entry name" value="NEGATIVE REGULATOR OF SYSTEMIC ACQUIRED RESISTANCE SNI1"/>
    <property type="match status" value="1"/>
</dbReference>
<accession>A0A5B7AXU2</accession>
<name>A0A5B7AXU2_DAVIN</name>